<dbReference type="GO" id="GO:0009307">
    <property type="term" value="P:DNA restriction-modification system"/>
    <property type="evidence" value="ECO:0007669"/>
    <property type="project" value="UniProtKB-KW"/>
</dbReference>
<proteinExistence type="inferred from homology"/>
<dbReference type="GO" id="GO:0003886">
    <property type="term" value="F:DNA (cytosine-5-)-methyltransferase activity"/>
    <property type="evidence" value="ECO:0007669"/>
    <property type="project" value="UniProtKB-EC"/>
</dbReference>
<dbReference type="EC" id="2.1.1.37" evidence="7"/>
<keyword evidence="2 5" id="KW-0808">Transferase</keyword>
<gene>
    <name evidence="8" type="ORF">IAD01_01465</name>
</gene>
<dbReference type="SUPFAM" id="SSF53335">
    <property type="entry name" value="S-adenosyl-L-methionine-dependent methyltransferases"/>
    <property type="match status" value="1"/>
</dbReference>
<dbReference type="Gene3D" id="3.90.120.10">
    <property type="entry name" value="DNA Methylase, subunit A, domain 2"/>
    <property type="match status" value="1"/>
</dbReference>
<evidence type="ECO:0000313" key="9">
    <source>
        <dbReference type="Proteomes" id="UP000823982"/>
    </source>
</evidence>
<evidence type="ECO:0000256" key="3">
    <source>
        <dbReference type="ARBA" id="ARBA00022691"/>
    </source>
</evidence>
<reference evidence="8" key="1">
    <citation type="submission" date="2020-10" db="EMBL/GenBank/DDBJ databases">
        <authorList>
            <person name="Gilroy R."/>
        </authorList>
    </citation>
    <scope>NUCLEOTIDE SEQUENCE</scope>
    <source>
        <strain evidence="8">CHK157-1446</strain>
    </source>
</reference>
<keyword evidence="4" id="KW-0680">Restriction system</keyword>
<dbReference type="GO" id="GO:0032259">
    <property type="term" value="P:methylation"/>
    <property type="evidence" value="ECO:0007669"/>
    <property type="project" value="UniProtKB-KW"/>
</dbReference>
<keyword evidence="1 5" id="KW-0489">Methyltransferase</keyword>
<dbReference type="PANTHER" id="PTHR10629">
    <property type="entry name" value="CYTOSINE-SPECIFIC METHYLTRANSFERASE"/>
    <property type="match status" value="1"/>
</dbReference>
<dbReference type="Proteomes" id="UP000823982">
    <property type="component" value="Unassembled WGS sequence"/>
</dbReference>
<evidence type="ECO:0000256" key="7">
    <source>
        <dbReference type="RuleBase" id="RU000417"/>
    </source>
</evidence>
<comment type="catalytic activity">
    <reaction evidence="7">
        <text>a 2'-deoxycytidine in DNA + S-adenosyl-L-methionine = a 5-methyl-2'-deoxycytidine in DNA + S-adenosyl-L-homocysteine + H(+)</text>
        <dbReference type="Rhea" id="RHEA:13681"/>
        <dbReference type="Rhea" id="RHEA-COMP:11369"/>
        <dbReference type="Rhea" id="RHEA-COMP:11370"/>
        <dbReference type="ChEBI" id="CHEBI:15378"/>
        <dbReference type="ChEBI" id="CHEBI:57856"/>
        <dbReference type="ChEBI" id="CHEBI:59789"/>
        <dbReference type="ChEBI" id="CHEBI:85452"/>
        <dbReference type="ChEBI" id="CHEBI:85454"/>
        <dbReference type="EC" id="2.1.1.37"/>
    </reaction>
</comment>
<dbReference type="EMBL" id="DVIR01000011">
    <property type="protein sequence ID" value="HIS24056.1"/>
    <property type="molecule type" value="Genomic_DNA"/>
</dbReference>
<dbReference type="InterPro" id="IPR001525">
    <property type="entry name" value="C5_MeTfrase"/>
</dbReference>
<evidence type="ECO:0000256" key="5">
    <source>
        <dbReference type="PROSITE-ProRule" id="PRU01016"/>
    </source>
</evidence>
<keyword evidence="3 5" id="KW-0949">S-adenosyl-L-methionine</keyword>
<evidence type="ECO:0000313" key="8">
    <source>
        <dbReference type="EMBL" id="HIS24056.1"/>
    </source>
</evidence>
<evidence type="ECO:0000256" key="4">
    <source>
        <dbReference type="ARBA" id="ARBA00022747"/>
    </source>
</evidence>
<comment type="similarity">
    <text evidence="5 6">Belongs to the class I-like SAM-binding methyltransferase superfamily. C5-methyltransferase family.</text>
</comment>
<comment type="caution">
    <text evidence="8">The sequence shown here is derived from an EMBL/GenBank/DDBJ whole genome shotgun (WGS) entry which is preliminary data.</text>
</comment>
<dbReference type="PROSITE" id="PS00094">
    <property type="entry name" value="C5_MTASE_1"/>
    <property type="match status" value="1"/>
</dbReference>
<dbReference type="AlphaFoldDB" id="A0A9D1EMQ6"/>
<dbReference type="GO" id="GO:0003677">
    <property type="term" value="F:DNA binding"/>
    <property type="evidence" value="ECO:0007669"/>
    <property type="project" value="TreeGrafter"/>
</dbReference>
<organism evidence="8 9">
    <name type="scientific">Candidatus Faeciplasma gallinarum</name>
    <dbReference type="NCBI Taxonomy" id="2840799"/>
    <lineage>
        <taxon>Bacteria</taxon>
        <taxon>Bacillati</taxon>
        <taxon>Bacillota</taxon>
        <taxon>Clostridia</taxon>
        <taxon>Eubacteriales</taxon>
        <taxon>Oscillospiraceae</taxon>
        <taxon>Oscillospiraceae incertae sedis</taxon>
        <taxon>Candidatus Faeciplasma</taxon>
    </lineage>
</organism>
<protein>
    <recommendedName>
        <fullName evidence="7">Cytosine-specific methyltransferase</fullName>
        <ecNumber evidence="7">2.1.1.37</ecNumber>
    </recommendedName>
</protein>
<dbReference type="GO" id="GO:0044027">
    <property type="term" value="P:negative regulation of gene expression via chromosomal CpG island methylation"/>
    <property type="evidence" value="ECO:0007669"/>
    <property type="project" value="TreeGrafter"/>
</dbReference>
<evidence type="ECO:0000256" key="6">
    <source>
        <dbReference type="RuleBase" id="RU000416"/>
    </source>
</evidence>
<name>A0A9D1EMQ6_9FIRM</name>
<dbReference type="PROSITE" id="PS51679">
    <property type="entry name" value="SAM_MT_C5"/>
    <property type="match status" value="1"/>
</dbReference>
<dbReference type="InterPro" id="IPR018117">
    <property type="entry name" value="C5_DNA_meth_AS"/>
</dbReference>
<evidence type="ECO:0000256" key="2">
    <source>
        <dbReference type="ARBA" id="ARBA00022679"/>
    </source>
</evidence>
<accession>A0A9D1EMQ6</accession>
<dbReference type="PRINTS" id="PR00105">
    <property type="entry name" value="C5METTRFRASE"/>
</dbReference>
<feature type="active site" evidence="5">
    <location>
        <position position="80"/>
    </location>
</feature>
<sequence length="396" mass="44745">MAYTHIDCFSGPGGICTGFHAAGFDTRVAIEYIKSCVDTYSANHPEVHVIHSDIRNVTADQILPYIPADGVDIVTSGMPCETFSTAGNTSRSFYDDRQFLFREGIRIAKIANAKLILFENVPAITTKTVAKNSRELIVDVLKKELTQAGYGNYIEVVLNSTHFGVPQRRNRFFILACRFPDWKLVCPKATHSVEVTVKEALAGLPNVIPNSGKEETAYIDTQSEFSELMRNDVFWRRGTGRCSTIVNQMPMKHRACTLERFALLQPGESLKNLFDRYTGTELEEMQSRRVLPKKMFIKRNYRLRQDEASPTVTSHCLDEFVHPIFDRALTVRECARLQSFPDSYDFRGGPYIVPHIDRTVQDKYEQIGDAVPPLLAYAWGTTITQILESEINAANI</sequence>
<dbReference type="NCBIfam" id="TIGR00675">
    <property type="entry name" value="dcm"/>
    <property type="match status" value="1"/>
</dbReference>
<reference evidence="8" key="2">
    <citation type="journal article" date="2021" name="PeerJ">
        <title>Extensive microbial diversity within the chicken gut microbiome revealed by metagenomics and culture.</title>
        <authorList>
            <person name="Gilroy R."/>
            <person name="Ravi A."/>
            <person name="Getino M."/>
            <person name="Pursley I."/>
            <person name="Horton D.L."/>
            <person name="Alikhan N.F."/>
            <person name="Baker D."/>
            <person name="Gharbi K."/>
            <person name="Hall N."/>
            <person name="Watson M."/>
            <person name="Adriaenssens E.M."/>
            <person name="Foster-Nyarko E."/>
            <person name="Jarju S."/>
            <person name="Secka A."/>
            <person name="Antonio M."/>
            <person name="Oren A."/>
            <person name="Chaudhuri R.R."/>
            <person name="La Ragione R."/>
            <person name="Hildebrand F."/>
            <person name="Pallen M.J."/>
        </authorList>
    </citation>
    <scope>NUCLEOTIDE SEQUENCE</scope>
    <source>
        <strain evidence="8">CHK157-1446</strain>
    </source>
</reference>
<dbReference type="Pfam" id="PF00145">
    <property type="entry name" value="DNA_methylase"/>
    <property type="match status" value="1"/>
</dbReference>
<dbReference type="Gene3D" id="3.40.50.150">
    <property type="entry name" value="Vaccinia Virus protein VP39"/>
    <property type="match status" value="1"/>
</dbReference>
<evidence type="ECO:0000256" key="1">
    <source>
        <dbReference type="ARBA" id="ARBA00022603"/>
    </source>
</evidence>
<dbReference type="InterPro" id="IPR029063">
    <property type="entry name" value="SAM-dependent_MTases_sf"/>
</dbReference>
<dbReference type="PANTHER" id="PTHR10629:SF52">
    <property type="entry name" value="DNA (CYTOSINE-5)-METHYLTRANSFERASE 1"/>
    <property type="match status" value="1"/>
</dbReference>
<dbReference type="InterPro" id="IPR050390">
    <property type="entry name" value="C5-Methyltransferase"/>
</dbReference>